<comment type="caution">
    <text evidence="2">The sequence shown here is derived from an EMBL/GenBank/DDBJ whole genome shotgun (WGS) entry which is preliminary data.</text>
</comment>
<dbReference type="Gene3D" id="3.40.109.10">
    <property type="entry name" value="NADH Oxidase"/>
    <property type="match status" value="1"/>
</dbReference>
<gene>
    <name evidence="2" type="ORF">CCS01_03660</name>
</gene>
<dbReference type="GO" id="GO:0016491">
    <property type="term" value="F:oxidoreductase activity"/>
    <property type="evidence" value="ECO:0007669"/>
    <property type="project" value="InterPro"/>
</dbReference>
<evidence type="ECO:0000259" key="1">
    <source>
        <dbReference type="Pfam" id="PF00881"/>
    </source>
</evidence>
<dbReference type="InterPro" id="IPR000415">
    <property type="entry name" value="Nitroreductase-like"/>
</dbReference>
<dbReference type="PANTHER" id="PTHR23026">
    <property type="entry name" value="NADPH NITROREDUCTASE"/>
    <property type="match status" value="1"/>
</dbReference>
<evidence type="ECO:0000313" key="2">
    <source>
        <dbReference type="EMBL" id="PPQ37306.1"/>
    </source>
</evidence>
<dbReference type="SUPFAM" id="SSF55469">
    <property type="entry name" value="FMN-dependent nitroreductase-like"/>
    <property type="match status" value="1"/>
</dbReference>
<name>A0A2S6NMH0_RHOGL</name>
<evidence type="ECO:0000313" key="3">
    <source>
        <dbReference type="Proteomes" id="UP000239724"/>
    </source>
</evidence>
<organism evidence="2 3">
    <name type="scientific">Rhodopila globiformis</name>
    <name type="common">Rhodopseudomonas globiformis</name>
    <dbReference type="NCBI Taxonomy" id="1071"/>
    <lineage>
        <taxon>Bacteria</taxon>
        <taxon>Pseudomonadati</taxon>
        <taxon>Pseudomonadota</taxon>
        <taxon>Alphaproteobacteria</taxon>
        <taxon>Acetobacterales</taxon>
        <taxon>Acetobacteraceae</taxon>
        <taxon>Rhodopila</taxon>
    </lineage>
</organism>
<dbReference type="AlphaFoldDB" id="A0A2S6NMH0"/>
<feature type="domain" description="Nitroreductase" evidence="1">
    <location>
        <begin position="26"/>
        <end position="197"/>
    </location>
</feature>
<dbReference type="CDD" id="cd02062">
    <property type="entry name" value="Nitro_FMN_reductase"/>
    <property type="match status" value="1"/>
</dbReference>
<dbReference type="InterPro" id="IPR029479">
    <property type="entry name" value="Nitroreductase"/>
</dbReference>
<dbReference type="EMBL" id="NHRY01000049">
    <property type="protein sequence ID" value="PPQ37306.1"/>
    <property type="molecule type" value="Genomic_DNA"/>
</dbReference>
<dbReference type="InterPro" id="IPR050627">
    <property type="entry name" value="Nitroreductase/BluB"/>
</dbReference>
<proteinExistence type="predicted"/>
<dbReference type="Proteomes" id="UP000239724">
    <property type="component" value="Unassembled WGS sequence"/>
</dbReference>
<dbReference type="Pfam" id="PF00881">
    <property type="entry name" value="Nitroreductase"/>
    <property type="match status" value="1"/>
</dbReference>
<protein>
    <recommendedName>
        <fullName evidence="1">Nitroreductase domain-containing protein</fullName>
    </recommendedName>
</protein>
<accession>A0A2S6NMH0</accession>
<keyword evidence="3" id="KW-1185">Reference proteome</keyword>
<dbReference type="PANTHER" id="PTHR23026:SF123">
    <property type="entry name" value="NAD(P)H NITROREDUCTASE RV3131-RELATED"/>
    <property type="match status" value="1"/>
</dbReference>
<reference evidence="2 3" key="1">
    <citation type="journal article" date="2018" name="Arch. Microbiol.">
        <title>New insights into the metabolic potential of the phototrophic purple bacterium Rhodopila globiformis DSM 161(T) from its draft genome sequence and evidence for a vanadium-dependent nitrogenase.</title>
        <authorList>
            <person name="Imhoff J.F."/>
            <person name="Rahn T."/>
            <person name="Kunzel S."/>
            <person name="Neulinger S.C."/>
        </authorList>
    </citation>
    <scope>NUCLEOTIDE SEQUENCE [LARGE SCALE GENOMIC DNA]</scope>
    <source>
        <strain evidence="2 3">DSM 161</strain>
    </source>
</reference>
<sequence>MGRTIFSGRWCHGGGERMNTDLFEIIRTTRSMRRLKPDPVPPALIRQVLEAGTAAPSGGNMQAWRFLVVRDPAIKTAVAQWYRRGWHEVVAPRYRSGAPAPGSSRERFDRMLAAAEHLAEHLHEAPVWIVPCLEGGTHTRTSGASIYPAVQNMLLAARALGLGATLTTLYLLFEKEAEAALGLPEGTHSYAILPMGYPLGKFGPVARTAVEDVAFSDRWGERWTEG</sequence>